<accession>A0A498CIU7</accession>
<dbReference type="PANTHER" id="PTHR33434:SF2">
    <property type="entry name" value="FATTY ACID-BINDING PROTEIN TM_1468"/>
    <property type="match status" value="1"/>
</dbReference>
<dbReference type="InterPro" id="IPR003797">
    <property type="entry name" value="DegV"/>
</dbReference>
<dbReference type="AlphaFoldDB" id="A0A498CIU7"/>
<proteinExistence type="predicted"/>
<evidence type="ECO:0000313" key="2">
    <source>
        <dbReference type="EMBL" id="RLL06922.1"/>
    </source>
</evidence>
<dbReference type="GO" id="GO:0008289">
    <property type="term" value="F:lipid binding"/>
    <property type="evidence" value="ECO:0007669"/>
    <property type="project" value="UniProtKB-KW"/>
</dbReference>
<dbReference type="PROSITE" id="PS51482">
    <property type="entry name" value="DEGV"/>
    <property type="match status" value="1"/>
</dbReference>
<name>A0A498CIU7_9FIRM</name>
<gene>
    <name evidence="2" type="ORF">D4A47_13645</name>
</gene>
<dbReference type="SUPFAM" id="SSF82549">
    <property type="entry name" value="DAK1/DegV-like"/>
    <property type="match status" value="1"/>
</dbReference>
<dbReference type="Pfam" id="PF02645">
    <property type="entry name" value="DegV"/>
    <property type="match status" value="1"/>
</dbReference>
<dbReference type="InterPro" id="IPR043168">
    <property type="entry name" value="DegV_C"/>
</dbReference>
<keyword evidence="3" id="KW-1185">Reference proteome</keyword>
<dbReference type="Gene3D" id="3.30.1180.10">
    <property type="match status" value="1"/>
</dbReference>
<comment type="caution">
    <text evidence="2">The sequence shown here is derived from an EMBL/GenBank/DDBJ whole genome shotgun (WGS) entry which is preliminary data.</text>
</comment>
<keyword evidence="1" id="KW-0446">Lipid-binding</keyword>
<dbReference type="Proteomes" id="UP000276301">
    <property type="component" value="Unassembled WGS sequence"/>
</dbReference>
<protein>
    <submittedName>
        <fullName evidence="2">DegV family protein</fullName>
    </submittedName>
</protein>
<dbReference type="Gene3D" id="3.40.50.10170">
    <property type="match status" value="1"/>
</dbReference>
<sequence length="311" mass="34060">MGKKKTTDQRILLMTDSASDISDADLLEGGIVMLPIPIAIDGKGYLERVDFTTREFYERLTAAKELPVTSHILSITYQQAYLDAFEQGYTDVINTTITSVGSNMFEAAVFGKRQFYKEHPEAEGKMNITVLDSGTYTLGYGYPIVEASKMIKAGRSAEEITAWLDDFYATVEIIFAAYSLEYARKSGRIPAASAFVGDVLGLRPIISIVDGVTTVVEKVRGDRNVVPHIVDYAYGRAVDKKAPTAIICGSVEQYGDDIYKAVAKKFGHAPKARYLAGASIAINSGPKVAGVIVRGEKRINTRAREQDFIRG</sequence>
<dbReference type="PANTHER" id="PTHR33434">
    <property type="entry name" value="DEGV DOMAIN-CONTAINING PROTEIN DR_1986-RELATED"/>
    <property type="match status" value="1"/>
</dbReference>
<dbReference type="RefSeq" id="WP_121587704.1">
    <property type="nucleotide sequence ID" value="NZ_RCHT01000055.1"/>
</dbReference>
<dbReference type="NCBIfam" id="TIGR00762">
    <property type="entry name" value="DegV"/>
    <property type="match status" value="1"/>
</dbReference>
<evidence type="ECO:0000256" key="1">
    <source>
        <dbReference type="ARBA" id="ARBA00023121"/>
    </source>
</evidence>
<dbReference type="EMBL" id="RCHT01000055">
    <property type="protein sequence ID" value="RLL06922.1"/>
    <property type="molecule type" value="Genomic_DNA"/>
</dbReference>
<organism evidence="2 3">
    <name type="scientific">Anaerotruncus massiliensis</name>
    <name type="common">ex Liu et al. 2021</name>
    <dbReference type="NCBI Taxonomy" id="2321404"/>
    <lineage>
        <taxon>Bacteria</taxon>
        <taxon>Bacillati</taxon>
        <taxon>Bacillota</taxon>
        <taxon>Clostridia</taxon>
        <taxon>Eubacteriales</taxon>
        <taxon>Oscillospiraceae</taxon>
        <taxon>Anaerotruncus</taxon>
    </lineage>
</organism>
<evidence type="ECO:0000313" key="3">
    <source>
        <dbReference type="Proteomes" id="UP000276301"/>
    </source>
</evidence>
<reference evidence="2 3" key="1">
    <citation type="submission" date="2018-10" db="EMBL/GenBank/DDBJ databases">
        <title>Anaerotruncus faecis sp. nov., isolated from human feces.</title>
        <authorList>
            <person name="Wang Y.-J."/>
        </authorList>
    </citation>
    <scope>NUCLEOTIDE SEQUENCE [LARGE SCALE GENOMIC DNA]</scope>
    <source>
        <strain evidence="2 3">22A2-44</strain>
    </source>
</reference>
<dbReference type="InterPro" id="IPR050270">
    <property type="entry name" value="DegV_domain_contain"/>
</dbReference>